<comment type="caution">
    <text evidence="2">The sequence shown here is derived from an EMBL/GenBank/DDBJ whole genome shotgun (WGS) entry which is preliminary data.</text>
</comment>
<dbReference type="InterPro" id="IPR007863">
    <property type="entry name" value="Peptidase_M16_C"/>
</dbReference>
<accession>A0A9D0Z5E1</accession>
<evidence type="ECO:0000313" key="2">
    <source>
        <dbReference type="EMBL" id="HIQ69527.1"/>
    </source>
</evidence>
<dbReference type="GO" id="GO:0046872">
    <property type="term" value="F:metal ion binding"/>
    <property type="evidence" value="ECO:0007669"/>
    <property type="project" value="InterPro"/>
</dbReference>
<organism evidence="2 3">
    <name type="scientific">Candidatus Avoscillospira stercorigallinarum</name>
    <dbReference type="NCBI Taxonomy" id="2840708"/>
    <lineage>
        <taxon>Bacteria</taxon>
        <taxon>Bacillati</taxon>
        <taxon>Bacillota</taxon>
        <taxon>Clostridia</taxon>
        <taxon>Eubacteriales</taxon>
        <taxon>Oscillospiraceae</taxon>
        <taxon>Oscillospiraceae incertae sedis</taxon>
        <taxon>Candidatus Avoscillospira</taxon>
    </lineage>
</organism>
<proteinExistence type="predicted"/>
<evidence type="ECO:0000313" key="3">
    <source>
        <dbReference type="Proteomes" id="UP000886874"/>
    </source>
</evidence>
<protein>
    <submittedName>
        <fullName evidence="2">Insulinase family protein</fullName>
    </submittedName>
</protein>
<dbReference type="InterPro" id="IPR011249">
    <property type="entry name" value="Metalloenz_LuxS/M16"/>
</dbReference>
<sequence length="423" mass="46666">MTTERIMLKPGVWLQYVQTDRFKTGCFSFNLLRPLARSDAAPNALLPTVLLRGCSGYPDMQAISRRLDTLYGASTGTLVRKKGEVQSVGLYADFLEDRYAGGAPLFSDMLDLVGRLLFEPVTENGGFAKAFVDSERQNLEDTIAARINEKRSYAIHRLLQHMCRGEAYAVPRLGEADTLTAVSGQNLLARWRQLLAEAPVELFYLGQQPRDAVLEQLRALTDRLPAGERASVPATRVLLPDRPAETVEEAMDVTQGKLTLGLRTDITVRDPRYPALMLLNAVYGAGMTSKLFLKIREEQSLCYYASSSLDKFKGVMVVGSGIEFEKFQVARDGILGELRACQQGEITGEELESARSYLISGLRTGCDSPGRLDDYALGQAVAGLDGTMEDLARQLKTVTKDQMVEAAQSLRLDTIYFLKGVQA</sequence>
<reference evidence="2" key="1">
    <citation type="submission" date="2020-10" db="EMBL/GenBank/DDBJ databases">
        <authorList>
            <person name="Gilroy R."/>
        </authorList>
    </citation>
    <scope>NUCLEOTIDE SEQUENCE</scope>
    <source>
        <strain evidence="2">ChiSjej2B20-13462</strain>
    </source>
</reference>
<reference evidence="2" key="2">
    <citation type="journal article" date="2021" name="PeerJ">
        <title>Extensive microbial diversity within the chicken gut microbiome revealed by metagenomics and culture.</title>
        <authorList>
            <person name="Gilroy R."/>
            <person name="Ravi A."/>
            <person name="Getino M."/>
            <person name="Pursley I."/>
            <person name="Horton D.L."/>
            <person name="Alikhan N.F."/>
            <person name="Baker D."/>
            <person name="Gharbi K."/>
            <person name="Hall N."/>
            <person name="Watson M."/>
            <person name="Adriaenssens E.M."/>
            <person name="Foster-Nyarko E."/>
            <person name="Jarju S."/>
            <person name="Secka A."/>
            <person name="Antonio M."/>
            <person name="Oren A."/>
            <person name="Chaudhuri R.R."/>
            <person name="La Ragione R."/>
            <person name="Hildebrand F."/>
            <person name="Pallen M.J."/>
        </authorList>
    </citation>
    <scope>NUCLEOTIDE SEQUENCE</scope>
    <source>
        <strain evidence="2">ChiSjej2B20-13462</strain>
    </source>
</reference>
<dbReference type="Proteomes" id="UP000886874">
    <property type="component" value="Unassembled WGS sequence"/>
</dbReference>
<name>A0A9D0Z5E1_9FIRM</name>
<dbReference type="NCBIfam" id="NF047422">
    <property type="entry name" value="YfmF_fam"/>
    <property type="match status" value="1"/>
</dbReference>
<feature type="domain" description="Peptidase M16 C-terminal" evidence="1">
    <location>
        <begin position="185"/>
        <end position="356"/>
    </location>
</feature>
<dbReference type="Gene3D" id="3.30.830.10">
    <property type="entry name" value="Metalloenzyme, LuxS/M16 peptidase-like"/>
    <property type="match status" value="2"/>
</dbReference>
<dbReference type="Pfam" id="PF05193">
    <property type="entry name" value="Peptidase_M16_C"/>
    <property type="match status" value="1"/>
</dbReference>
<dbReference type="SUPFAM" id="SSF63411">
    <property type="entry name" value="LuxS/MPP-like metallohydrolase"/>
    <property type="match status" value="2"/>
</dbReference>
<evidence type="ECO:0000259" key="1">
    <source>
        <dbReference type="Pfam" id="PF05193"/>
    </source>
</evidence>
<gene>
    <name evidence="2" type="ORF">IAA67_04255</name>
</gene>
<dbReference type="EMBL" id="DVFN01000064">
    <property type="protein sequence ID" value="HIQ69527.1"/>
    <property type="molecule type" value="Genomic_DNA"/>
</dbReference>
<dbReference type="AlphaFoldDB" id="A0A9D0Z5E1"/>